<dbReference type="STRING" id="1610493.RPIT_11190"/>
<gene>
    <name evidence="1" type="ORF">RPIT_11190</name>
</gene>
<protein>
    <submittedName>
        <fullName evidence="1">Uncharacterized protein</fullName>
    </submittedName>
</protein>
<organism evidence="1 2">
    <name type="scientific">Tessaracoccus flavus</name>
    <dbReference type="NCBI Taxonomy" id="1610493"/>
    <lineage>
        <taxon>Bacteria</taxon>
        <taxon>Bacillati</taxon>
        <taxon>Actinomycetota</taxon>
        <taxon>Actinomycetes</taxon>
        <taxon>Propionibacteriales</taxon>
        <taxon>Propionibacteriaceae</taxon>
        <taxon>Tessaracoccus</taxon>
    </lineage>
</organism>
<dbReference type="OrthoDB" id="5243635at2"/>
<dbReference type="InterPro" id="IPR000182">
    <property type="entry name" value="GNAT_dom"/>
</dbReference>
<name>A0A1Q2CGV9_9ACTN</name>
<reference evidence="1 2" key="1">
    <citation type="journal article" date="2016" name="Int. J. Syst. Evol. Microbiol.">
        <title>Tessaracoccus flavus sp. nov., isolated from the drainage system of a lindane-producing factory.</title>
        <authorList>
            <person name="Kumari R."/>
            <person name="Singh P."/>
            <person name="Schumann P."/>
            <person name="Lal R."/>
        </authorList>
    </citation>
    <scope>NUCLEOTIDE SEQUENCE [LARGE SCALE GENOMIC DNA]</scope>
    <source>
        <strain evidence="1 2">RP1T</strain>
    </source>
</reference>
<dbReference type="Gene3D" id="3.40.630.30">
    <property type="match status" value="1"/>
</dbReference>
<accession>A0A1Q2CGV9</accession>
<dbReference type="AlphaFoldDB" id="A0A1Q2CGV9"/>
<proteinExistence type="predicted"/>
<dbReference type="GO" id="GO:0016747">
    <property type="term" value="F:acyltransferase activity, transferring groups other than amino-acyl groups"/>
    <property type="evidence" value="ECO:0007669"/>
    <property type="project" value="InterPro"/>
</dbReference>
<evidence type="ECO:0000313" key="2">
    <source>
        <dbReference type="Proteomes" id="UP000188324"/>
    </source>
</evidence>
<dbReference type="SUPFAM" id="SSF55729">
    <property type="entry name" value="Acyl-CoA N-acyltransferases (Nat)"/>
    <property type="match status" value="1"/>
</dbReference>
<dbReference type="PROSITE" id="PS51186">
    <property type="entry name" value="GNAT"/>
    <property type="match status" value="1"/>
</dbReference>
<dbReference type="RefSeq" id="WP_077343213.1">
    <property type="nucleotide sequence ID" value="NZ_CP019605.1"/>
</dbReference>
<dbReference type="Proteomes" id="UP000188324">
    <property type="component" value="Chromosome"/>
</dbReference>
<dbReference type="KEGG" id="tfl:RPIT_11190"/>
<sequence length="175" mass="19513">MQKPLIAAPEPADAGAWFDFLIEQQTVTYQGIVRPDFAEVQSQYRDEWVPDLARQFADPGTAKFAVAKDGEKIVGLASAVDGPQQWEVQYGLTPSPADRELARLYVSPEFQGTGLALDLFRAVDDGQDLYLWLISGNARAERFYVRRGFVSLDESFRSGPSWGGAPMHRMVRRSA</sequence>
<dbReference type="InterPro" id="IPR016181">
    <property type="entry name" value="Acyl_CoA_acyltransferase"/>
</dbReference>
<keyword evidence="2" id="KW-1185">Reference proteome</keyword>
<dbReference type="Pfam" id="PF00583">
    <property type="entry name" value="Acetyltransf_1"/>
    <property type="match status" value="1"/>
</dbReference>
<dbReference type="EMBL" id="CP019605">
    <property type="protein sequence ID" value="AQP45290.1"/>
    <property type="molecule type" value="Genomic_DNA"/>
</dbReference>
<dbReference type="CDD" id="cd04301">
    <property type="entry name" value="NAT_SF"/>
    <property type="match status" value="1"/>
</dbReference>
<evidence type="ECO:0000313" key="1">
    <source>
        <dbReference type="EMBL" id="AQP45290.1"/>
    </source>
</evidence>